<keyword evidence="4" id="KW-1185">Reference proteome</keyword>
<dbReference type="PANTHER" id="PTHR47372">
    <property type="entry name" value="DAUER UP-REGULATED-RELATED"/>
    <property type="match status" value="1"/>
</dbReference>
<feature type="transmembrane region" description="Helical" evidence="2">
    <location>
        <begin position="227"/>
        <end position="251"/>
    </location>
</feature>
<protein>
    <submittedName>
        <fullName evidence="3">Uncharacterized protein</fullName>
    </submittedName>
</protein>
<dbReference type="Proteomes" id="UP000028045">
    <property type="component" value="Unassembled WGS sequence"/>
</dbReference>
<keyword evidence="2" id="KW-0812">Transmembrane</keyword>
<keyword evidence="2" id="KW-1133">Transmembrane helix</keyword>
<dbReference type="HOGENOM" id="CLU_621387_0_0_1"/>
<dbReference type="AlphaFoldDB" id="A0A084AGI6"/>
<name>A0A084AGI6_STACB</name>
<proteinExistence type="predicted"/>
<evidence type="ECO:0000256" key="2">
    <source>
        <dbReference type="SAM" id="Phobius"/>
    </source>
</evidence>
<feature type="transmembrane region" description="Helical" evidence="2">
    <location>
        <begin position="196"/>
        <end position="221"/>
    </location>
</feature>
<reference evidence="3 4" key="1">
    <citation type="journal article" date="2014" name="BMC Genomics">
        <title>Comparative genome sequencing reveals chemotype-specific gene clusters in the toxigenic black mold Stachybotrys.</title>
        <authorList>
            <person name="Semeiks J."/>
            <person name="Borek D."/>
            <person name="Otwinowski Z."/>
            <person name="Grishin N.V."/>
        </authorList>
    </citation>
    <scope>NUCLEOTIDE SEQUENCE [LARGE SCALE GENOMIC DNA]</scope>
    <source>
        <strain evidence="4">CBS 109288 / IBT 7711</strain>
    </source>
</reference>
<dbReference type="PANTHER" id="PTHR47372:SF11">
    <property type="entry name" value="RE19971P"/>
    <property type="match status" value="1"/>
</dbReference>
<dbReference type="EMBL" id="KL648739">
    <property type="protein sequence ID" value="KEY64415.1"/>
    <property type="molecule type" value="Genomic_DNA"/>
</dbReference>
<dbReference type="Gene3D" id="1.10.287.700">
    <property type="entry name" value="Helix hairpin bin"/>
    <property type="match status" value="1"/>
</dbReference>
<sequence length="441" mass="47713">MARFGSRIKTAAKKTRSAIEQTRDRTEDAADDVADVGKKAVDQSKAAVKTAREKTTDALDDASDAAKDITRTVGGNVTDMANGVAGALDLSEIDPSHVMTGVGDMFFHSNPKLRTRALHLEADCQEALRRFEKKKVVFDALDKKLNVSIDVVLQSHGFDSAETLDARVGEIVDGETLREWDKLKHTIDLANAIDRAIYTIAGLTSIAGTAGIGTLVMAGAMSGPAGWTAIGGIGAATSVVAVLTVVASAVIGKVTQERLKDTVEDLFHARADAFLQLRRMTLICDWMRILVPHMDFLKGKEATGEPDKTLEGLKLKSPELWQMSETHKMLAGRDRMHREWTGADPEPRDEFAVMAQDERRSIWKGNYPAFVDRGAEIARDAVNRVGKAGERAKNLADDASGHLMGVMGTVGDFATSRVGGAGEKVKDAFDGIPAKIRFKRL</sequence>
<evidence type="ECO:0000313" key="3">
    <source>
        <dbReference type="EMBL" id="KEY64415.1"/>
    </source>
</evidence>
<organism evidence="3 4">
    <name type="scientific">Stachybotrys chartarum (strain CBS 109288 / IBT 7711)</name>
    <name type="common">Toxic black mold</name>
    <name type="synonym">Stilbospora chartarum</name>
    <dbReference type="NCBI Taxonomy" id="1280523"/>
    <lineage>
        <taxon>Eukaryota</taxon>
        <taxon>Fungi</taxon>
        <taxon>Dikarya</taxon>
        <taxon>Ascomycota</taxon>
        <taxon>Pezizomycotina</taxon>
        <taxon>Sordariomycetes</taxon>
        <taxon>Hypocreomycetidae</taxon>
        <taxon>Hypocreales</taxon>
        <taxon>Stachybotryaceae</taxon>
        <taxon>Stachybotrys</taxon>
    </lineage>
</organism>
<evidence type="ECO:0000313" key="4">
    <source>
        <dbReference type="Proteomes" id="UP000028045"/>
    </source>
</evidence>
<evidence type="ECO:0000256" key="1">
    <source>
        <dbReference type="SAM" id="MobiDB-lite"/>
    </source>
</evidence>
<feature type="region of interest" description="Disordered" evidence="1">
    <location>
        <begin position="1"/>
        <end position="50"/>
    </location>
</feature>
<accession>A0A084AGI6</accession>
<gene>
    <name evidence="3" type="ORF">S7711_11263</name>
</gene>
<keyword evidence="2" id="KW-0472">Membrane</keyword>